<dbReference type="PROSITE" id="PS50968">
    <property type="entry name" value="BIOTINYL_LIPOYL"/>
    <property type="match status" value="1"/>
</dbReference>
<dbReference type="RefSeq" id="WP_093130757.1">
    <property type="nucleotide sequence ID" value="NZ_FOHJ01000001.1"/>
</dbReference>
<dbReference type="SUPFAM" id="SSF56801">
    <property type="entry name" value="Acetyl-CoA synthetase-like"/>
    <property type="match status" value="1"/>
</dbReference>
<dbReference type="SUPFAM" id="SSF51230">
    <property type="entry name" value="Single hybrid motif"/>
    <property type="match status" value="1"/>
</dbReference>
<dbReference type="Gene3D" id="3.40.50.12780">
    <property type="entry name" value="N-terminal domain of ligase-like"/>
    <property type="match status" value="1"/>
</dbReference>
<protein>
    <submittedName>
        <fullName evidence="3">Crotonobetaine/carnitine-CoA ligase</fullName>
    </submittedName>
</protein>
<dbReference type="InterPro" id="IPR000089">
    <property type="entry name" value="Biotin_lipoyl"/>
</dbReference>
<dbReference type="GO" id="GO:0016877">
    <property type="term" value="F:ligase activity, forming carbon-sulfur bonds"/>
    <property type="evidence" value="ECO:0007669"/>
    <property type="project" value="UniProtKB-ARBA"/>
</dbReference>
<dbReference type="InterPro" id="IPR020845">
    <property type="entry name" value="AMP-binding_CS"/>
</dbReference>
<dbReference type="InterPro" id="IPR045851">
    <property type="entry name" value="AMP-bd_C_sf"/>
</dbReference>
<evidence type="ECO:0000256" key="1">
    <source>
        <dbReference type="ARBA" id="ARBA00023267"/>
    </source>
</evidence>
<keyword evidence="1" id="KW-0092">Biotin</keyword>
<dbReference type="STRING" id="237682.SAMN05421676_10130"/>
<name>A0A1H9Y5I0_9BACI</name>
<dbReference type="FunFam" id="2.40.50.100:FF:000003">
    <property type="entry name" value="Acetyl-CoA carboxylase biotin carboxyl carrier protein"/>
    <property type="match status" value="1"/>
</dbReference>
<accession>A0A1H9Y5I0</accession>
<dbReference type="PANTHER" id="PTHR43767:SF10">
    <property type="entry name" value="SURFACTIN SYNTHASE SUBUNIT 1"/>
    <property type="match status" value="1"/>
</dbReference>
<dbReference type="InterPro" id="IPR042099">
    <property type="entry name" value="ANL_N_sf"/>
</dbReference>
<dbReference type="InterPro" id="IPR050237">
    <property type="entry name" value="ATP-dep_AMP-bd_enzyme"/>
</dbReference>
<dbReference type="NCBIfam" id="NF004547">
    <property type="entry name" value="PRK05889.1"/>
    <property type="match status" value="1"/>
</dbReference>
<keyword evidence="4" id="KW-1185">Reference proteome</keyword>
<gene>
    <name evidence="3" type="ORF">SAMN05421676_10130</name>
</gene>
<dbReference type="OrthoDB" id="9778383at2"/>
<dbReference type="Gene3D" id="2.40.50.100">
    <property type="match status" value="1"/>
</dbReference>
<dbReference type="NCBIfam" id="NF006079">
    <property type="entry name" value="PRK08225.1"/>
    <property type="match status" value="1"/>
</dbReference>
<dbReference type="PROSITE" id="PS00455">
    <property type="entry name" value="AMP_BINDING"/>
    <property type="match status" value="1"/>
</dbReference>
<dbReference type="Pfam" id="PF00364">
    <property type="entry name" value="Biotin_lipoyl"/>
    <property type="match status" value="1"/>
</dbReference>
<dbReference type="Pfam" id="PF00501">
    <property type="entry name" value="AMP-binding"/>
    <property type="match status" value="1"/>
</dbReference>
<proteinExistence type="predicted"/>
<keyword evidence="3" id="KW-0436">Ligase</keyword>
<dbReference type="Proteomes" id="UP000199095">
    <property type="component" value="Unassembled WGS sequence"/>
</dbReference>
<organism evidence="3 4">
    <name type="scientific">Salinibacillus kushneri</name>
    <dbReference type="NCBI Taxonomy" id="237682"/>
    <lineage>
        <taxon>Bacteria</taxon>
        <taxon>Bacillati</taxon>
        <taxon>Bacillota</taxon>
        <taxon>Bacilli</taxon>
        <taxon>Bacillales</taxon>
        <taxon>Bacillaceae</taxon>
        <taxon>Salinibacillus</taxon>
    </lineage>
</organism>
<evidence type="ECO:0000313" key="4">
    <source>
        <dbReference type="Proteomes" id="UP000199095"/>
    </source>
</evidence>
<dbReference type="InterPro" id="IPR025110">
    <property type="entry name" value="AMP-bd_C"/>
</dbReference>
<dbReference type="InterPro" id="IPR011053">
    <property type="entry name" value="Single_hybrid_motif"/>
</dbReference>
<dbReference type="Gene3D" id="3.30.300.30">
    <property type="match status" value="1"/>
</dbReference>
<evidence type="ECO:0000313" key="3">
    <source>
        <dbReference type="EMBL" id="SES63959.1"/>
    </source>
</evidence>
<dbReference type="InterPro" id="IPR000873">
    <property type="entry name" value="AMP-dep_synth/lig_dom"/>
</dbReference>
<dbReference type="Pfam" id="PF13193">
    <property type="entry name" value="AMP-binding_C"/>
    <property type="match status" value="1"/>
</dbReference>
<reference evidence="4" key="1">
    <citation type="submission" date="2016-10" db="EMBL/GenBank/DDBJ databases">
        <authorList>
            <person name="Varghese N."/>
            <person name="Submissions S."/>
        </authorList>
    </citation>
    <scope>NUCLEOTIDE SEQUENCE [LARGE SCALE GENOMIC DNA]</scope>
    <source>
        <strain evidence="4">CGMCC 1.3566</strain>
    </source>
</reference>
<evidence type="ECO:0000259" key="2">
    <source>
        <dbReference type="PROSITE" id="PS50968"/>
    </source>
</evidence>
<dbReference type="EMBL" id="FOHJ01000001">
    <property type="protein sequence ID" value="SES63959.1"/>
    <property type="molecule type" value="Genomic_DNA"/>
</dbReference>
<sequence>MEVKSFEETLGTEEELVTKQLEKWADEIGEKTFIYYGEEDRPISYQRFNELANSVANNLLERGVQKGDRISVFLKNPFITTISMFAIWKAGAVYCPINFNYTGRLLSYQINDTEPDILITERQMVPLLNEIHSDIPTLSLILYDPKEGDHDYQSDCIHIEPHENFTTASFDEILRSNTSNPNIHLNYYDTANIIYTSGTTGNAKGVVQSYRWIHNYTYIFRVFNKQDDIIYNDLPMYHVGGAFALVARGAFLGCTVALWDKFSPADFWKRIEVSKASNAILLDVMIPWLMNKEPSEVDYVNTLNRVHMQPLPKYHHEVAKRFGIHFVSAGYGQTEAGVGFVGLIDELGENQGTPAHLFKGYTKKETTEIANSLQIPVKNGSRDLAKGYMGRTTPFYEAAVVNENDEICGTGEPGELVLRPRYPHLQLKEYFNKPVATIEAFQNLWFHTGDAGYKDEQDNFYFVDRMKDVIRSKGENISSYQVEDMVNQHSDVKVCAAFPVPAKEGGEDDIVIYVVSQSETLNEDELKKWTQETMPKFMWPKHIKFIDELPRTPTNKVEKYKLKEYFSDGNKLNHIREEKDLEIKASMAGSVWKVLVGAGDEIKDEQDLVILESMKMEIPIAAETSGKISKVNIQEGEFVNEGDVLLTIE</sequence>
<feature type="domain" description="Lipoyl-binding" evidence="2">
    <location>
        <begin position="575"/>
        <end position="649"/>
    </location>
</feature>
<dbReference type="AlphaFoldDB" id="A0A1H9Y5I0"/>
<dbReference type="PANTHER" id="PTHR43767">
    <property type="entry name" value="LONG-CHAIN-FATTY-ACID--COA LIGASE"/>
    <property type="match status" value="1"/>
</dbReference>
<dbReference type="CDD" id="cd06850">
    <property type="entry name" value="biotinyl_domain"/>
    <property type="match status" value="1"/>
</dbReference>